<evidence type="ECO:0000313" key="1">
    <source>
        <dbReference type="EnsemblMetazoa" id="Aqu2.1.30689_001"/>
    </source>
</evidence>
<dbReference type="InParanoid" id="A0A1X7UT49"/>
<name>A0A1X7UT49_AMPQE</name>
<dbReference type="AlphaFoldDB" id="A0A1X7UT49"/>
<proteinExistence type="predicted"/>
<dbReference type="EnsemblMetazoa" id="Aqu2.1.30689_001">
    <property type="protein sequence ID" value="Aqu2.1.30689_001"/>
    <property type="gene ID" value="Aqu2.1.30689"/>
</dbReference>
<protein>
    <submittedName>
        <fullName evidence="1">Uncharacterized protein</fullName>
    </submittedName>
</protein>
<organism evidence="1">
    <name type="scientific">Amphimedon queenslandica</name>
    <name type="common">Sponge</name>
    <dbReference type="NCBI Taxonomy" id="400682"/>
    <lineage>
        <taxon>Eukaryota</taxon>
        <taxon>Metazoa</taxon>
        <taxon>Porifera</taxon>
        <taxon>Demospongiae</taxon>
        <taxon>Heteroscleromorpha</taxon>
        <taxon>Haplosclerida</taxon>
        <taxon>Niphatidae</taxon>
        <taxon>Amphimedon</taxon>
    </lineage>
</organism>
<accession>A0A1X7UT49</accession>
<sequence>MEILTESLDDVAKQVVQTASSVPVLWWRKQQRRTFWLGVLHNSEHEFEFKQRE</sequence>
<reference evidence="1" key="1">
    <citation type="submission" date="2017-05" db="UniProtKB">
        <authorList>
            <consortium name="EnsemblMetazoa"/>
        </authorList>
    </citation>
    <scope>IDENTIFICATION</scope>
</reference>